<dbReference type="Gene3D" id="3.30.1140.60">
    <property type="entry name" value="F-actin capping protein, alpha subunit"/>
    <property type="match status" value="1"/>
</dbReference>
<reference evidence="7" key="1">
    <citation type="journal article" date="2014" name="Genome Announc.">
        <title>De novo whole-genome sequence and genome annotation of Lichtheimia ramosa.</title>
        <authorList>
            <person name="Linde J."/>
            <person name="Schwartze V."/>
            <person name="Binder U."/>
            <person name="Lass-Florl C."/>
            <person name="Voigt K."/>
            <person name="Horn F."/>
        </authorList>
    </citation>
    <scope>NUCLEOTIDE SEQUENCE</scope>
    <source>
        <strain evidence="7">JMRC FSU:6197</strain>
    </source>
</reference>
<evidence type="ECO:0000313" key="7">
    <source>
        <dbReference type="EMBL" id="CDS02839.1"/>
    </source>
</evidence>
<name>A0A077W8J5_9FUNG</name>
<protein>
    <recommendedName>
        <fullName evidence="2 6">F-actin-capping protein subunit alpha</fullName>
    </recommendedName>
</protein>
<dbReference type="GO" id="GO:0030036">
    <property type="term" value="P:actin cytoskeleton organization"/>
    <property type="evidence" value="ECO:0007669"/>
    <property type="project" value="TreeGrafter"/>
</dbReference>
<dbReference type="SUPFAM" id="SSF90096">
    <property type="entry name" value="Subunits of heterodimeric actin filament capping protein Capz"/>
    <property type="match status" value="1"/>
</dbReference>
<dbReference type="InterPro" id="IPR042276">
    <property type="entry name" value="CapZ_alpha/beta_2"/>
</dbReference>
<dbReference type="PROSITE" id="PS00748">
    <property type="entry name" value="F_ACTIN_CAPPING_A_1"/>
    <property type="match status" value="1"/>
</dbReference>
<dbReference type="EMBL" id="LK023313">
    <property type="protein sequence ID" value="CDS02839.1"/>
    <property type="molecule type" value="Genomic_DNA"/>
</dbReference>
<dbReference type="InterPro" id="IPR042489">
    <property type="entry name" value="CapZ_alpha_1"/>
</dbReference>
<comment type="similarity">
    <text evidence="1 6">Belongs to the F-actin-capping protein alpha subunit family.</text>
</comment>
<dbReference type="FunFam" id="3.90.1150.210:FF:000003">
    <property type="entry name" value="F-actin-capping protein subunit alpha"/>
    <property type="match status" value="1"/>
</dbReference>
<evidence type="ECO:0000256" key="2">
    <source>
        <dbReference type="ARBA" id="ARBA00014038"/>
    </source>
</evidence>
<dbReference type="GO" id="GO:0008290">
    <property type="term" value="C:F-actin capping protein complex"/>
    <property type="evidence" value="ECO:0007669"/>
    <property type="project" value="UniProtKB-UniRule"/>
</dbReference>
<comment type="subunit">
    <text evidence="6">Heterodimer of an alpha and a beta subunit.</text>
</comment>
<gene>
    <name evidence="7" type="ORF">LRAMOSA00242</name>
</gene>
<dbReference type="PRINTS" id="PR00191">
    <property type="entry name" value="FACTINCAPA"/>
</dbReference>
<dbReference type="InterPro" id="IPR002189">
    <property type="entry name" value="CapZ_alpha"/>
</dbReference>
<dbReference type="OrthoDB" id="340550at2759"/>
<dbReference type="InterPro" id="IPR037282">
    <property type="entry name" value="CapZ_alpha/beta"/>
</dbReference>
<dbReference type="GO" id="GO:0051015">
    <property type="term" value="F:actin filament binding"/>
    <property type="evidence" value="ECO:0007669"/>
    <property type="project" value="TreeGrafter"/>
</dbReference>
<evidence type="ECO:0000256" key="6">
    <source>
        <dbReference type="RuleBase" id="RU365077"/>
    </source>
</evidence>
<sequence length="278" mass="31683">MEELSVDEKVKIASGFLLASPPGEVNDVFNDVRTLVANDDALQDGILEALEQYNTEQHITVIPPGLEYEVIVSSHGKVGEDRYLDPRSKQSFKFDHMRLVASELESHDIDESMEELRSTIETEVVAYVKDHYPEGVCTVYATDEHHIVIAIVDNKYNPGNYWNGRWRAVWTFDTQSGELKSITKINVHYYEDGNVQLNAEKEHETKVSISEDHDKVAKALAKEMAALDKKYHQSLNDSYGDLAENTFKGLRRALPLTRNKLDWNKILNYKIGNELAQK</sequence>
<dbReference type="Pfam" id="PF01267">
    <property type="entry name" value="F-actin_cap_A"/>
    <property type="match status" value="1"/>
</dbReference>
<proteinExistence type="inferred from homology"/>
<dbReference type="AlphaFoldDB" id="A0A077W8J5"/>
<dbReference type="GO" id="GO:0030863">
    <property type="term" value="C:cortical cytoskeleton"/>
    <property type="evidence" value="ECO:0007669"/>
    <property type="project" value="TreeGrafter"/>
</dbReference>
<keyword evidence="3 6" id="KW-0117">Actin capping</keyword>
<evidence type="ECO:0000256" key="3">
    <source>
        <dbReference type="ARBA" id="ARBA00022467"/>
    </source>
</evidence>
<organism evidence="7">
    <name type="scientific">Lichtheimia ramosa</name>
    <dbReference type="NCBI Taxonomy" id="688394"/>
    <lineage>
        <taxon>Eukaryota</taxon>
        <taxon>Fungi</taxon>
        <taxon>Fungi incertae sedis</taxon>
        <taxon>Mucoromycota</taxon>
        <taxon>Mucoromycotina</taxon>
        <taxon>Mucoromycetes</taxon>
        <taxon>Mucorales</taxon>
        <taxon>Lichtheimiaceae</taxon>
        <taxon>Lichtheimia</taxon>
    </lineage>
</organism>
<dbReference type="PANTHER" id="PTHR10653">
    <property type="entry name" value="F-ACTIN-CAPPING PROTEIN SUBUNIT ALPHA"/>
    <property type="match status" value="1"/>
</dbReference>
<evidence type="ECO:0000256" key="4">
    <source>
        <dbReference type="ARBA" id="ARBA00023203"/>
    </source>
</evidence>
<comment type="function">
    <text evidence="5 6">F-actin-capping proteins bind in a Ca(2+)-independent manner to the fast growing ends of actin filaments (barbed end) thereby blocking the exchange of subunits at these ends. Unlike other capping proteins (such as gelsolin and severin), these proteins do not sever actin filaments.</text>
</comment>
<keyword evidence="4 6" id="KW-0009">Actin-binding</keyword>
<accession>A0A077W8J5</accession>
<evidence type="ECO:0000256" key="5">
    <source>
        <dbReference type="ARBA" id="ARBA00025389"/>
    </source>
</evidence>
<dbReference type="GO" id="GO:0051016">
    <property type="term" value="P:barbed-end actin filament capping"/>
    <property type="evidence" value="ECO:0007669"/>
    <property type="project" value="UniProtKB-UniRule"/>
</dbReference>
<evidence type="ECO:0000256" key="1">
    <source>
        <dbReference type="ARBA" id="ARBA00010479"/>
    </source>
</evidence>
<dbReference type="InterPro" id="IPR017865">
    <property type="entry name" value="F-actin_cap_asu_CS"/>
</dbReference>
<dbReference type="Gene3D" id="3.90.1150.210">
    <property type="entry name" value="F-actin capping protein, beta subunit"/>
    <property type="match status" value="1"/>
</dbReference>
<dbReference type="PANTHER" id="PTHR10653:SF0">
    <property type="entry name" value="F-ACTIN-CAPPING PROTEIN SUBUNIT ALPHA"/>
    <property type="match status" value="1"/>
</dbReference>